<dbReference type="SUPFAM" id="SSF53822">
    <property type="entry name" value="Periplasmic binding protein-like I"/>
    <property type="match status" value="1"/>
</dbReference>
<dbReference type="SMART" id="SM00354">
    <property type="entry name" value="HTH_LACI"/>
    <property type="match status" value="1"/>
</dbReference>
<evidence type="ECO:0000256" key="3">
    <source>
        <dbReference type="ARBA" id="ARBA00023163"/>
    </source>
</evidence>
<dbReference type="Gene3D" id="1.10.260.40">
    <property type="entry name" value="lambda repressor-like DNA-binding domains"/>
    <property type="match status" value="1"/>
</dbReference>
<dbReference type="PANTHER" id="PTHR30146">
    <property type="entry name" value="LACI-RELATED TRANSCRIPTIONAL REPRESSOR"/>
    <property type="match status" value="1"/>
</dbReference>
<evidence type="ECO:0000256" key="1">
    <source>
        <dbReference type="ARBA" id="ARBA00023015"/>
    </source>
</evidence>
<organism evidence="5 6">
    <name type="scientific">Albibacterium bauzanense</name>
    <dbReference type="NCBI Taxonomy" id="653929"/>
    <lineage>
        <taxon>Bacteria</taxon>
        <taxon>Pseudomonadati</taxon>
        <taxon>Bacteroidota</taxon>
        <taxon>Sphingobacteriia</taxon>
        <taxon>Sphingobacteriales</taxon>
        <taxon>Sphingobacteriaceae</taxon>
        <taxon>Albibacterium</taxon>
    </lineage>
</organism>
<keyword evidence="2" id="KW-0238">DNA-binding</keyword>
<dbReference type="Proteomes" id="UP000294616">
    <property type="component" value="Unassembled WGS sequence"/>
</dbReference>
<dbReference type="Pfam" id="PF13377">
    <property type="entry name" value="Peripla_BP_3"/>
    <property type="match status" value="1"/>
</dbReference>
<evidence type="ECO:0000313" key="6">
    <source>
        <dbReference type="Proteomes" id="UP000294616"/>
    </source>
</evidence>
<dbReference type="AlphaFoldDB" id="A0A4R1LV90"/>
<keyword evidence="6" id="KW-1185">Reference proteome</keyword>
<dbReference type="EMBL" id="SMGO01000002">
    <property type="protein sequence ID" value="TCK83288.1"/>
    <property type="molecule type" value="Genomic_DNA"/>
</dbReference>
<sequence>MKDQPVTIKDIASEVGMSVSSISRALSDHPHISEETKVKVRAAAEKLGYRYNALAAALRSSKSKTIGLIVPRISMPFQSAVITAIQNRLHTYGYNVMICQSNESPELEKKLVDLLLAIQVEGLIVSSTLYTKDYSVFDRSSLGGIPVVFYDRVPKDKACHKIVGDEFNGGYQVTKHLLEQGCRVIAHISGPLSCSIYQHRLSGYKEALNEFGVQYNEDLVFFHELNRENTLASCDELFKNEVVPDAVFACNDTAALTVIEYAGKNNISVPGDLKVSGYSNDNRVEISRPKITSVEQFPHLMGDGAAKLIMDLIQSTENNKSYISLTTSIELIKRESSLKV</sequence>
<gene>
    <name evidence="5" type="ORF">C8N28_1879</name>
</gene>
<keyword evidence="1" id="KW-0805">Transcription regulation</keyword>
<accession>A0A4R1LV90</accession>
<dbReference type="CDD" id="cd06267">
    <property type="entry name" value="PBP1_LacI_sugar_binding-like"/>
    <property type="match status" value="1"/>
</dbReference>
<protein>
    <submittedName>
        <fullName evidence="5">LacI family transcriptional regulator</fullName>
    </submittedName>
</protein>
<dbReference type="PANTHER" id="PTHR30146:SF109">
    <property type="entry name" value="HTH-TYPE TRANSCRIPTIONAL REGULATOR GALS"/>
    <property type="match status" value="1"/>
</dbReference>
<evidence type="ECO:0000259" key="4">
    <source>
        <dbReference type="PROSITE" id="PS50932"/>
    </source>
</evidence>
<dbReference type="Gene3D" id="3.40.50.2300">
    <property type="match status" value="2"/>
</dbReference>
<dbReference type="CDD" id="cd01392">
    <property type="entry name" value="HTH_LacI"/>
    <property type="match status" value="1"/>
</dbReference>
<dbReference type="OrthoDB" id="9803256at2"/>
<dbReference type="InterPro" id="IPR046335">
    <property type="entry name" value="LacI/GalR-like_sensor"/>
</dbReference>
<name>A0A4R1LV90_9SPHI</name>
<dbReference type="Pfam" id="PF00356">
    <property type="entry name" value="LacI"/>
    <property type="match status" value="1"/>
</dbReference>
<dbReference type="GO" id="GO:0000976">
    <property type="term" value="F:transcription cis-regulatory region binding"/>
    <property type="evidence" value="ECO:0007669"/>
    <property type="project" value="TreeGrafter"/>
</dbReference>
<dbReference type="SUPFAM" id="SSF47413">
    <property type="entry name" value="lambda repressor-like DNA-binding domains"/>
    <property type="match status" value="1"/>
</dbReference>
<dbReference type="GO" id="GO:0003700">
    <property type="term" value="F:DNA-binding transcription factor activity"/>
    <property type="evidence" value="ECO:0007669"/>
    <property type="project" value="TreeGrafter"/>
</dbReference>
<reference evidence="5 6" key="1">
    <citation type="submission" date="2019-03" db="EMBL/GenBank/DDBJ databases">
        <title>Genomic Encyclopedia of Archaeal and Bacterial Type Strains, Phase II (KMG-II): from individual species to whole genera.</title>
        <authorList>
            <person name="Goeker M."/>
        </authorList>
    </citation>
    <scope>NUCLEOTIDE SEQUENCE [LARGE SCALE GENOMIC DNA]</scope>
    <source>
        <strain evidence="5 6">DSM 22554</strain>
    </source>
</reference>
<feature type="domain" description="HTH lacI-type" evidence="4">
    <location>
        <begin position="6"/>
        <end position="60"/>
    </location>
</feature>
<dbReference type="PROSITE" id="PS50932">
    <property type="entry name" value="HTH_LACI_2"/>
    <property type="match status" value="1"/>
</dbReference>
<dbReference type="InterPro" id="IPR010982">
    <property type="entry name" value="Lambda_DNA-bd_dom_sf"/>
</dbReference>
<dbReference type="InterPro" id="IPR028082">
    <property type="entry name" value="Peripla_BP_I"/>
</dbReference>
<dbReference type="RefSeq" id="WP_132224143.1">
    <property type="nucleotide sequence ID" value="NZ_SMGO01000002.1"/>
</dbReference>
<proteinExistence type="predicted"/>
<evidence type="ECO:0000256" key="2">
    <source>
        <dbReference type="ARBA" id="ARBA00023125"/>
    </source>
</evidence>
<evidence type="ECO:0000313" key="5">
    <source>
        <dbReference type="EMBL" id="TCK83288.1"/>
    </source>
</evidence>
<keyword evidence="3" id="KW-0804">Transcription</keyword>
<dbReference type="InterPro" id="IPR000843">
    <property type="entry name" value="HTH_LacI"/>
</dbReference>
<comment type="caution">
    <text evidence="5">The sequence shown here is derived from an EMBL/GenBank/DDBJ whole genome shotgun (WGS) entry which is preliminary data.</text>
</comment>